<evidence type="ECO:0000313" key="4">
    <source>
        <dbReference type="Proteomes" id="UP000239187"/>
    </source>
</evidence>
<evidence type="ECO:0000256" key="1">
    <source>
        <dbReference type="SAM" id="MobiDB-lite"/>
    </source>
</evidence>
<sequence>MISYRPTPELTPELTPGRKGIRAAIGAMALVAVLGTTAFAPVGADPTAPVAGARTAVVVGTTLPAEQAIVRRQDPGGSLDQGAAAGPLSA</sequence>
<organism evidence="3 4">
    <name type="scientific">Arthrobacter agilis</name>
    <dbReference type="NCBI Taxonomy" id="37921"/>
    <lineage>
        <taxon>Bacteria</taxon>
        <taxon>Bacillati</taxon>
        <taxon>Actinomycetota</taxon>
        <taxon>Actinomycetes</taxon>
        <taxon>Micrococcales</taxon>
        <taxon>Micrococcaceae</taxon>
        <taxon>Arthrobacter</taxon>
    </lineage>
</organism>
<protein>
    <submittedName>
        <fullName evidence="3">Uncharacterized protein</fullName>
    </submittedName>
</protein>
<feature type="transmembrane region" description="Helical" evidence="2">
    <location>
        <begin position="21"/>
        <end position="40"/>
    </location>
</feature>
<evidence type="ECO:0000313" key="3">
    <source>
        <dbReference type="EMBL" id="AUZ89026.1"/>
    </source>
</evidence>
<accession>A0A2L0UIE7</accession>
<dbReference type="Proteomes" id="UP000239187">
    <property type="component" value="Chromosome"/>
</dbReference>
<dbReference type="RefSeq" id="WP_208740146.1">
    <property type="nucleotide sequence ID" value="NZ_CP024915.1"/>
</dbReference>
<evidence type="ECO:0000256" key="2">
    <source>
        <dbReference type="SAM" id="Phobius"/>
    </source>
</evidence>
<proteinExistence type="predicted"/>
<gene>
    <name evidence="3" type="ORF">CVO76_16295</name>
</gene>
<name>A0A2L0UIE7_9MICC</name>
<feature type="region of interest" description="Disordered" evidence="1">
    <location>
        <begin position="70"/>
        <end position="90"/>
    </location>
</feature>
<keyword evidence="2" id="KW-0812">Transmembrane</keyword>
<keyword evidence="2" id="KW-1133">Transmembrane helix</keyword>
<dbReference type="EMBL" id="CP024915">
    <property type="protein sequence ID" value="AUZ89026.1"/>
    <property type="molecule type" value="Genomic_DNA"/>
</dbReference>
<reference evidence="3 4" key="1">
    <citation type="submission" date="2017-11" db="EMBL/GenBank/DDBJ databases">
        <title>Draft genome of Arthrobacter agilis strain UMCV2, a plant growth-promoting rhizobacterium and biocontrol capacity of phytopathogenic fungi.</title>
        <authorList>
            <person name="Martinez-Camara R."/>
            <person name="Santoyo G."/>
            <person name="Moreno-Hagelsieb G."/>
            <person name="Valencia-Cantero E."/>
        </authorList>
    </citation>
    <scope>NUCLEOTIDE SEQUENCE [LARGE SCALE GENOMIC DNA]</scope>
    <source>
        <strain evidence="3 4">UMCV2</strain>
    </source>
</reference>
<keyword evidence="2" id="KW-0472">Membrane</keyword>
<dbReference type="AlphaFoldDB" id="A0A2L0UIE7"/>